<evidence type="ECO:0000259" key="7">
    <source>
        <dbReference type="Pfam" id="PF25967"/>
    </source>
</evidence>
<feature type="domain" description="Multidrug resistance protein MdtA-like alpha-helical hairpin" evidence="4">
    <location>
        <begin position="97"/>
        <end position="167"/>
    </location>
</feature>
<dbReference type="Proteomes" id="UP000244450">
    <property type="component" value="Unassembled WGS sequence"/>
</dbReference>
<dbReference type="InterPro" id="IPR058626">
    <property type="entry name" value="MdtA-like_b-barrel"/>
</dbReference>
<dbReference type="GO" id="GO:0005886">
    <property type="term" value="C:plasma membrane"/>
    <property type="evidence" value="ECO:0007669"/>
    <property type="project" value="TreeGrafter"/>
</dbReference>
<dbReference type="Pfam" id="PF25944">
    <property type="entry name" value="Beta-barrel_RND"/>
    <property type="match status" value="1"/>
</dbReference>
<dbReference type="GO" id="GO:0022857">
    <property type="term" value="F:transmembrane transporter activity"/>
    <property type="evidence" value="ECO:0007669"/>
    <property type="project" value="InterPro"/>
</dbReference>
<keyword evidence="3" id="KW-0175">Coiled coil</keyword>
<keyword evidence="9" id="KW-1185">Reference proteome</keyword>
<dbReference type="Gene3D" id="1.10.287.470">
    <property type="entry name" value="Helix hairpin bin"/>
    <property type="match status" value="1"/>
</dbReference>
<gene>
    <name evidence="8" type="ORF">DCC81_13070</name>
</gene>
<protein>
    <submittedName>
        <fullName evidence="8">Efflux transporter periplasmic adaptor subunit</fullName>
    </submittedName>
</protein>
<feature type="domain" description="Multidrug resistance protein MdtA-like beta-barrel" evidence="6">
    <location>
        <begin position="203"/>
        <end position="283"/>
    </location>
</feature>
<comment type="caution">
    <text evidence="8">The sequence shown here is derived from an EMBL/GenBank/DDBJ whole genome shotgun (WGS) entry which is preliminary data.</text>
</comment>
<dbReference type="NCBIfam" id="TIGR01730">
    <property type="entry name" value="RND_mfp"/>
    <property type="match status" value="1"/>
</dbReference>
<evidence type="ECO:0000256" key="1">
    <source>
        <dbReference type="ARBA" id="ARBA00004196"/>
    </source>
</evidence>
<comment type="similarity">
    <text evidence="2">Belongs to the membrane fusion protein (MFP) (TC 8.A.1) family.</text>
</comment>
<evidence type="ECO:0000256" key="3">
    <source>
        <dbReference type="SAM" id="Coils"/>
    </source>
</evidence>
<dbReference type="PANTHER" id="PTHR30158">
    <property type="entry name" value="ACRA/E-RELATED COMPONENT OF DRUG EFFLUX TRANSPORTER"/>
    <property type="match status" value="1"/>
</dbReference>
<evidence type="ECO:0000256" key="2">
    <source>
        <dbReference type="ARBA" id="ARBA00009477"/>
    </source>
</evidence>
<dbReference type="PROSITE" id="PS51257">
    <property type="entry name" value="PROKAR_LIPOPROTEIN"/>
    <property type="match status" value="1"/>
</dbReference>
<dbReference type="RefSeq" id="WP_108687071.1">
    <property type="nucleotide sequence ID" value="NZ_QCYK01000002.1"/>
</dbReference>
<dbReference type="GO" id="GO:0030313">
    <property type="term" value="C:cell envelope"/>
    <property type="evidence" value="ECO:0007669"/>
    <property type="project" value="UniProtKB-SubCell"/>
</dbReference>
<dbReference type="Gene3D" id="2.40.420.20">
    <property type="match status" value="1"/>
</dbReference>
<organism evidence="8 9">
    <name type="scientific">Chitinophaga parva</name>
    <dbReference type="NCBI Taxonomy" id="2169414"/>
    <lineage>
        <taxon>Bacteria</taxon>
        <taxon>Pseudomonadati</taxon>
        <taxon>Bacteroidota</taxon>
        <taxon>Chitinophagia</taxon>
        <taxon>Chitinophagales</taxon>
        <taxon>Chitinophagaceae</taxon>
        <taxon>Chitinophaga</taxon>
    </lineage>
</organism>
<reference evidence="8 9" key="1">
    <citation type="submission" date="2018-04" db="EMBL/GenBank/DDBJ databases">
        <title>Chitinophaga fuyangensis sp. nov., isolated from soil in a chemical factory.</title>
        <authorList>
            <person name="Chen K."/>
        </authorList>
    </citation>
    <scope>NUCLEOTIDE SEQUENCE [LARGE SCALE GENOMIC DNA]</scope>
    <source>
        <strain evidence="8 9">LY-1</strain>
    </source>
</reference>
<feature type="coiled-coil region" evidence="3">
    <location>
        <begin position="91"/>
        <end position="158"/>
    </location>
</feature>
<evidence type="ECO:0000313" key="9">
    <source>
        <dbReference type="Proteomes" id="UP000244450"/>
    </source>
</evidence>
<evidence type="ECO:0000313" key="8">
    <source>
        <dbReference type="EMBL" id="PUZ25233.1"/>
    </source>
</evidence>
<dbReference type="AlphaFoldDB" id="A0A2T7BG81"/>
<dbReference type="InterPro" id="IPR058627">
    <property type="entry name" value="MdtA-like_C"/>
</dbReference>
<dbReference type="Pfam" id="PF25917">
    <property type="entry name" value="BSH_RND"/>
    <property type="match status" value="1"/>
</dbReference>
<evidence type="ECO:0000259" key="6">
    <source>
        <dbReference type="Pfam" id="PF25944"/>
    </source>
</evidence>
<dbReference type="Pfam" id="PF25967">
    <property type="entry name" value="RND-MFP_C"/>
    <property type="match status" value="1"/>
</dbReference>
<dbReference type="OrthoDB" id="9801814at2"/>
<dbReference type="InterPro" id="IPR058624">
    <property type="entry name" value="MdtA-like_HH"/>
</dbReference>
<feature type="domain" description="Multidrug resistance protein MdtA-like barrel-sandwich hybrid" evidence="5">
    <location>
        <begin position="58"/>
        <end position="194"/>
    </location>
</feature>
<dbReference type="SUPFAM" id="SSF111369">
    <property type="entry name" value="HlyD-like secretion proteins"/>
    <property type="match status" value="1"/>
</dbReference>
<dbReference type="Gene3D" id="2.40.50.100">
    <property type="match status" value="1"/>
</dbReference>
<evidence type="ECO:0000259" key="4">
    <source>
        <dbReference type="Pfam" id="PF25876"/>
    </source>
</evidence>
<dbReference type="EMBL" id="QCYK01000002">
    <property type="protein sequence ID" value="PUZ25233.1"/>
    <property type="molecule type" value="Genomic_DNA"/>
</dbReference>
<dbReference type="InterPro" id="IPR006143">
    <property type="entry name" value="RND_pump_MFP"/>
</dbReference>
<accession>A0A2T7BG81</accession>
<feature type="domain" description="Multidrug resistance protein MdtA-like C-terminal permuted SH3" evidence="7">
    <location>
        <begin position="290"/>
        <end position="349"/>
    </location>
</feature>
<sequence length="365" mass="40247">MIKNGLVPVLAMLALAGCKVKGNTESAERPLALPVLRVTATDTVLQQAYVADIQALQHVEIRAKAPGFIDKILVDEGQTVKKGQLLFSIENSEYQTQLARAKAVLASAVAEAETAELEMKRVKILVDKNVIAKSEYDLAKAKAAAAQARINEARSQEQDAAIRLSYTDIRSPFDGVIDRIPFKRGSLVSEGNLLTTVSNLDAIYAYFNVSENEYLRYVQHQKAQPDMDDVQLVLADGDIYPYPGKVETMENVFDESTGSIAFRARFPNPGKLLKQGATGKVKLTTRADSVLLIPQKSVFEIQDKNYVFLVDKNNQVKMRNIEPRSRVNDLIIVQSGLKAGETIVYEGLQQVRDGQVIAPKPIAMK</sequence>
<proteinExistence type="inferred from homology"/>
<dbReference type="Gene3D" id="2.40.30.170">
    <property type="match status" value="1"/>
</dbReference>
<dbReference type="InterPro" id="IPR058625">
    <property type="entry name" value="MdtA-like_BSH"/>
</dbReference>
<dbReference type="GO" id="GO:0046677">
    <property type="term" value="P:response to antibiotic"/>
    <property type="evidence" value="ECO:0007669"/>
    <property type="project" value="TreeGrafter"/>
</dbReference>
<evidence type="ECO:0000259" key="5">
    <source>
        <dbReference type="Pfam" id="PF25917"/>
    </source>
</evidence>
<name>A0A2T7BG81_9BACT</name>
<dbReference type="PANTHER" id="PTHR30158:SF23">
    <property type="entry name" value="MULTIDRUG RESISTANCE PROTEIN MEXA"/>
    <property type="match status" value="1"/>
</dbReference>
<comment type="subcellular location">
    <subcellularLocation>
        <location evidence="1">Cell envelope</location>
    </subcellularLocation>
</comment>
<dbReference type="Pfam" id="PF25876">
    <property type="entry name" value="HH_MFP_RND"/>
    <property type="match status" value="1"/>
</dbReference>